<organism evidence="2 3">
    <name type="scientific">Hyphomicrobium denitrificans 1NES1</name>
    <dbReference type="NCBI Taxonomy" id="670307"/>
    <lineage>
        <taxon>Bacteria</taxon>
        <taxon>Pseudomonadati</taxon>
        <taxon>Pseudomonadota</taxon>
        <taxon>Alphaproteobacteria</taxon>
        <taxon>Hyphomicrobiales</taxon>
        <taxon>Hyphomicrobiaceae</taxon>
        <taxon>Hyphomicrobium</taxon>
    </lineage>
</organism>
<dbReference type="HOGENOM" id="CLU_945854_0_0_5"/>
<dbReference type="PANTHER" id="PTHR34203">
    <property type="entry name" value="METHYLTRANSFERASE, FKBM FAMILY PROTEIN"/>
    <property type="match status" value="1"/>
</dbReference>
<protein>
    <submittedName>
        <fullName evidence="2">FkbM family methyltransferase</fullName>
    </submittedName>
</protein>
<evidence type="ECO:0000313" key="2">
    <source>
        <dbReference type="EMBL" id="AGK56632.1"/>
    </source>
</evidence>
<keyword evidence="3" id="KW-1185">Reference proteome</keyword>
<keyword evidence="2" id="KW-0808">Transferase</keyword>
<dbReference type="GO" id="GO:0008168">
    <property type="term" value="F:methyltransferase activity"/>
    <property type="evidence" value="ECO:0007669"/>
    <property type="project" value="UniProtKB-KW"/>
</dbReference>
<dbReference type="eggNOG" id="COG4123">
    <property type="taxonomic scope" value="Bacteria"/>
</dbReference>
<evidence type="ECO:0000259" key="1">
    <source>
        <dbReference type="Pfam" id="PF05050"/>
    </source>
</evidence>
<name>N0B352_9HYPH</name>
<dbReference type="AlphaFoldDB" id="N0B352"/>
<dbReference type="EMBL" id="CP005587">
    <property type="protein sequence ID" value="AGK56632.1"/>
    <property type="molecule type" value="Genomic_DNA"/>
</dbReference>
<sequence>MKAKHMTLHSTFRTAARTTTPFALWQTLGFVKRIPSYWRLDRSEALRIRNRTPGLPLYVKNGLTVFPPESVTAYLNWQHHGIEINESSVEAREFLELSKNRMALIDIGAQTGFMSALFARSRPHACHILSVEPDPQVLPLLERAIALNTGPHIDWKIMAVAVSDMSGRLIMPISNRLHEHAMKAFKASDVDVPVTTLSDLLTTIDWQPDIMKIDVESFEHEVLCSSLLVIERLKPALQLEVHWQMLERRGRNAIDFLEPLASIGYRGLRRQYRDLHAWMRAGRSEAVSRLAIST</sequence>
<feature type="domain" description="Methyltransferase FkbM" evidence="1">
    <location>
        <begin position="106"/>
        <end position="266"/>
    </location>
</feature>
<keyword evidence="2" id="KW-0489">Methyltransferase</keyword>
<dbReference type="KEGG" id="hdt:HYPDE_24738"/>
<accession>N0B352</accession>
<proteinExistence type="predicted"/>
<dbReference type="Pfam" id="PF05050">
    <property type="entry name" value="Methyltransf_21"/>
    <property type="match status" value="1"/>
</dbReference>
<dbReference type="SUPFAM" id="SSF53335">
    <property type="entry name" value="S-adenosyl-L-methionine-dependent methyltransferases"/>
    <property type="match status" value="1"/>
</dbReference>
<evidence type="ECO:0000313" key="3">
    <source>
        <dbReference type="Proteomes" id="UP000005952"/>
    </source>
</evidence>
<gene>
    <name evidence="2" type="ORF">HYPDE_24738</name>
</gene>
<reference evidence="2 3" key="1">
    <citation type="journal article" date="2013" name="Genome Announc.">
        <title>Genome sequences for three denitrifying bacterial strains isolated from a uranium- and nitrate-contaminated subsurface environment.</title>
        <authorList>
            <person name="Venkatramanan R."/>
            <person name="Prakash O."/>
            <person name="Woyke T."/>
            <person name="Chain P."/>
            <person name="Goodwin L.A."/>
            <person name="Watson D."/>
            <person name="Brooks S."/>
            <person name="Kostka J.E."/>
            <person name="Green S.J."/>
        </authorList>
    </citation>
    <scope>NUCLEOTIDE SEQUENCE [LARGE SCALE GENOMIC DNA]</scope>
    <source>
        <strain evidence="2 3">1NES1</strain>
    </source>
</reference>
<dbReference type="InterPro" id="IPR006342">
    <property type="entry name" value="FkbM_mtfrase"/>
</dbReference>
<dbReference type="Gene3D" id="3.40.50.150">
    <property type="entry name" value="Vaccinia Virus protein VP39"/>
    <property type="match status" value="1"/>
</dbReference>
<dbReference type="InterPro" id="IPR029063">
    <property type="entry name" value="SAM-dependent_MTases_sf"/>
</dbReference>
<dbReference type="InterPro" id="IPR052514">
    <property type="entry name" value="SAM-dependent_MTase"/>
</dbReference>
<dbReference type="STRING" id="670307.HYPDE_24738"/>
<dbReference type="PANTHER" id="PTHR34203:SF15">
    <property type="entry name" value="SLL1173 PROTEIN"/>
    <property type="match status" value="1"/>
</dbReference>
<dbReference type="NCBIfam" id="TIGR01444">
    <property type="entry name" value="fkbM_fam"/>
    <property type="match status" value="1"/>
</dbReference>
<dbReference type="Proteomes" id="UP000005952">
    <property type="component" value="Chromosome"/>
</dbReference>
<dbReference type="GO" id="GO:0032259">
    <property type="term" value="P:methylation"/>
    <property type="evidence" value="ECO:0007669"/>
    <property type="project" value="UniProtKB-KW"/>
</dbReference>